<organism evidence="6 7">
    <name type="scientific">Fodinisporobacter ferrooxydans</name>
    <dbReference type="NCBI Taxonomy" id="2901836"/>
    <lineage>
        <taxon>Bacteria</taxon>
        <taxon>Bacillati</taxon>
        <taxon>Bacillota</taxon>
        <taxon>Bacilli</taxon>
        <taxon>Bacillales</taxon>
        <taxon>Alicyclobacillaceae</taxon>
        <taxon>Fodinisporobacter</taxon>
    </lineage>
</organism>
<keyword evidence="3" id="KW-0479">Metal-binding</keyword>
<dbReference type="InterPro" id="IPR012292">
    <property type="entry name" value="Globin/Proto"/>
</dbReference>
<evidence type="ECO:0000313" key="6">
    <source>
        <dbReference type="EMBL" id="UOF90575.1"/>
    </source>
</evidence>
<dbReference type="Pfam" id="PF01152">
    <property type="entry name" value="Bac_globin"/>
    <property type="match status" value="1"/>
</dbReference>
<evidence type="ECO:0000256" key="1">
    <source>
        <dbReference type="ARBA" id="ARBA00022448"/>
    </source>
</evidence>
<dbReference type="SUPFAM" id="SSF46458">
    <property type="entry name" value="Globin-like"/>
    <property type="match status" value="1"/>
</dbReference>
<evidence type="ECO:0000256" key="4">
    <source>
        <dbReference type="ARBA" id="ARBA00023004"/>
    </source>
</evidence>
<dbReference type="Gene3D" id="1.10.490.10">
    <property type="entry name" value="Globins"/>
    <property type="match status" value="1"/>
</dbReference>
<accession>A0ABY4CJF4</accession>
<dbReference type="PANTHER" id="PTHR47366:SF1">
    <property type="entry name" value="TWO-ON-TWO HEMOGLOBIN-3"/>
    <property type="match status" value="1"/>
</dbReference>
<dbReference type="Proteomes" id="UP000830167">
    <property type="component" value="Chromosome"/>
</dbReference>
<dbReference type="CDD" id="cd14772">
    <property type="entry name" value="TrHb2_Bs-trHb-like_O"/>
    <property type="match status" value="1"/>
</dbReference>
<keyword evidence="4" id="KW-0408">Iron</keyword>
<proteinExistence type="inferred from homology"/>
<dbReference type="RefSeq" id="WP_347437274.1">
    <property type="nucleotide sequence ID" value="NZ_CP089291.1"/>
</dbReference>
<reference evidence="6" key="1">
    <citation type="submission" date="2021-12" db="EMBL/GenBank/DDBJ databases">
        <title>Alicyclobacillaceae gen. nov., sp. nov., isolated from chalcocite enrichment system.</title>
        <authorList>
            <person name="Jiang Z."/>
        </authorList>
    </citation>
    <scope>NUCLEOTIDE SEQUENCE</scope>
    <source>
        <strain evidence="6">MYW30-H2</strain>
    </source>
</reference>
<protein>
    <submittedName>
        <fullName evidence="6">Globin</fullName>
    </submittedName>
</protein>
<keyword evidence="7" id="KW-1185">Reference proteome</keyword>
<keyword evidence="2" id="KW-0349">Heme</keyword>
<evidence type="ECO:0000256" key="2">
    <source>
        <dbReference type="ARBA" id="ARBA00022617"/>
    </source>
</evidence>
<evidence type="ECO:0000256" key="3">
    <source>
        <dbReference type="ARBA" id="ARBA00022723"/>
    </source>
</evidence>
<name>A0ABY4CJF4_9BACL</name>
<dbReference type="InterPro" id="IPR044203">
    <property type="entry name" value="GlbO/GLB3-like"/>
</dbReference>
<dbReference type="InterPro" id="IPR009050">
    <property type="entry name" value="Globin-like_sf"/>
</dbReference>
<dbReference type="InterPro" id="IPR001486">
    <property type="entry name" value="Hemoglobin_trunc"/>
</dbReference>
<evidence type="ECO:0000313" key="7">
    <source>
        <dbReference type="Proteomes" id="UP000830167"/>
    </source>
</evidence>
<gene>
    <name evidence="6" type="ORF">LSG31_22425</name>
</gene>
<keyword evidence="1" id="KW-0813">Transport</keyword>
<dbReference type="EMBL" id="CP089291">
    <property type="protein sequence ID" value="UOF90575.1"/>
    <property type="molecule type" value="Genomic_DNA"/>
</dbReference>
<evidence type="ECO:0000256" key="5">
    <source>
        <dbReference type="ARBA" id="ARBA00034496"/>
    </source>
</evidence>
<dbReference type="PANTHER" id="PTHR47366">
    <property type="entry name" value="TWO-ON-TWO HEMOGLOBIN-3"/>
    <property type="match status" value="1"/>
</dbReference>
<comment type="similarity">
    <text evidence="5">Belongs to the truncated hemoglobin family. Group II subfamily.</text>
</comment>
<sequence>MTFYEGQTPYEAIGGAETIGKLVDAFYKRVIEHPDLKPIFPEDIMPVRDKQYLFLTQFFGGPHLYSDKYGNPMMRARHLPFPITPKRAEAWLSCMTKALDEAGIEGSMKEFMFARLKQTAYHMVNTPDE</sequence>